<dbReference type="SUPFAM" id="SSF52540">
    <property type="entry name" value="P-loop containing nucleoside triphosphate hydrolases"/>
    <property type="match status" value="2"/>
</dbReference>
<proteinExistence type="inferred from homology"/>
<evidence type="ECO:0000313" key="6">
    <source>
        <dbReference type="EMBL" id="PIC46962.1"/>
    </source>
</evidence>
<evidence type="ECO:0000313" key="7">
    <source>
        <dbReference type="Proteomes" id="UP000230233"/>
    </source>
</evidence>
<keyword evidence="3 4" id="KW-0175">Coiled coil</keyword>
<dbReference type="Gene3D" id="3.40.50.300">
    <property type="entry name" value="P-loop containing nucleotide triphosphate hydrolases"/>
    <property type="match status" value="2"/>
</dbReference>
<accession>A0A2G5V5E6</accession>
<organism evidence="6 7">
    <name type="scientific">Caenorhabditis nigoni</name>
    <dbReference type="NCBI Taxonomy" id="1611254"/>
    <lineage>
        <taxon>Eukaryota</taxon>
        <taxon>Metazoa</taxon>
        <taxon>Ecdysozoa</taxon>
        <taxon>Nematoda</taxon>
        <taxon>Chromadorea</taxon>
        <taxon>Rhabditida</taxon>
        <taxon>Rhabditina</taxon>
        <taxon>Rhabditomorpha</taxon>
        <taxon>Rhabditoidea</taxon>
        <taxon>Rhabditidae</taxon>
        <taxon>Peloderinae</taxon>
        <taxon>Caenorhabditis</taxon>
    </lineage>
</organism>
<reference evidence="7" key="1">
    <citation type="submission" date="2017-10" db="EMBL/GenBank/DDBJ databases">
        <title>Rapid genome shrinkage in a self-fertile nematode reveals novel sperm competition proteins.</title>
        <authorList>
            <person name="Yin D."/>
            <person name="Schwarz E.M."/>
            <person name="Thomas C.G."/>
            <person name="Felde R.L."/>
            <person name="Korf I.F."/>
            <person name="Cutter A.D."/>
            <person name="Schartner C.M."/>
            <person name="Ralston E.J."/>
            <person name="Meyer B.J."/>
            <person name="Haag E.S."/>
        </authorList>
    </citation>
    <scope>NUCLEOTIDE SEQUENCE [LARGE SCALE GENOMIC DNA]</scope>
    <source>
        <strain evidence="7">JU1422</strain>
    </source>
</reference>
<feature type="domain" description="RecF/RecN/SMC N-terminal" evidence="5">
    <location>
        <begin position="23"/>
        <end position="1006"/>
    </location>
</feature>
<dbReference type="Pfam" id="PF02463">
    <property type="entry name" value="SMC_N"/>
    <property type="match status" value="1"/>
</dbReference>
<evidence type="ECO:0000256" key="3">
    <source>
        <dbReference type="ARBA" id="ARBA00023054"/>
    </source>
</evidence>
<dbReference type="InterPro" id="IPR027417">
    <property type="entry name" value="P-loop_NTPase"/>
</dbReference>
<gene>
    <name evidence="6" type="primary">Cni-smc-5</name>
    <name evidence="6" type="synonym">Cnig_chr_II.g6468</name>
    <name evidence="6" type="ORF">B9Z55_006468</name>
</gene>
<feature type="coiled-coil region" evidence="4">
    <location>
        <begin position="757"/>
        <end position="791"/>
    </location>
</feature>
<evidence type="ECO:0000256" key="4">
    <source>
        <dbReference type="SAM" id="Coils"/>
    </source>
</evidence>
<sequence length="1074" mass="124203">MPQDPSEELLPPNYQDFPDGSLLRVVFHNFLTYEHTSFIPTASLNMILGHNGSGKSSIICGICLACGGSPKTLGRSEKIAEYIRHGCQEGYVEVVIADKVKGPQTVRLTIRVGKAPEYKLNNSHATQSDINDLRKHYNIQIDNPCAFLAQDKVKSFSEQSSIELLKNTEKAASDDLDQRHRALMEQRKDSMTIEELCATSEKAKKHLEDTRTKIMPLVENYRKKMALESKLRLLEKKMACMEFQEADEEYAKEQKIADNALVEYRKVEAKIKESTEEIEKLEKRMDKEGRMMVGTRDSIREILANFQSKSDKHMAENMLADAKSKLDRVKKDAAIHAREVEKRRQAIDNAETKWKAALDDLDGYDEFKIENDRSEAEFTAIERELNQEEEKIHHKKYELSSLERKIAGEGKASKGNRDERWNMLDQLSSDAGEAWAWYKSNQSKFKGEIYTPFMNMVLKSPEAAKILENSIGMRDRSMFVCQYKEDELLINGKQPWRINTTVVTANNVYEDELNGEVHPDLKHLGFKYLASNCFEAPAPLKQYLCNVAGLNKIPVGSLDLRQMDNINKELERLRVTVYMANNMRFQLQRSKYANRTLNSQSEMRDATFWGQACFLKSMDVKKEKDGKAEECERLRKEIECMKETLKEKRYDIQKKRDALQKVRMEWRSKKGVESKWENFLKQEKMQLRNLEKETFDIQKAEDNFANVEDHVLKKVQKAMAESVADHKAISEKFKEIARHNFIETLCKIKSTKLNSKAEDYRSEREDLRHVKEATEDQLKTAFNRRKAAKNALKQECALEHLDVTKMDPNDKELYEKMTKLFKDSNVPTDKDELDQCITSEKTRLALVQNSGEDGSIEHEHQLQRINKELEEECTKYDKLIKNRETAHQELGDLIKKWREEVEEMIEKINLNYIKFFEVLGCRGEVSLETPENCLDIEKYGIMIMVCFRKGENMKRLDNRVQSGGERSVATMLYLLALQQLCPVPFRCIDEINQGMDPTNERKVFDIMVGLWNGTSGTLTKTQYFLLSPKLLHGLDMRDNVNVVMVNSTLTADHGDRFDTLSKIRNTFATLGIQS</sequence>
<dbReference type="Proteomes" id="UP000230233">
    <property type="component" value="Chromosome II"/>
</dbReference>
<dbReference type="GO" id="GO:0005634">
    <property type="term" value="C:nucleus"/>
    <property type="evidence" value="ECO:0007669"/>
    <property type="project" value="TreeGrafter"/>
</dbReference>
<dbReference type="AlphaFoldDB" id="A0A2G5V5E6"/>
<feature type="coiled-coil region" evidence="4">
    <location>
        <begin position="859"/>
        <end position="907"/>
    </location>
</feature>
<dbReference type="PANTHER" id="PTHR45916">
    <property type="entry name" value="STRUCTURAL MAINTENANCE OF CHROMOSOMES PROTEIN 5"/>
    <property type="match status" value="1"/>
</dbReference>
<dbReference type="EMBL" id="PDUG01000002">
    <property type="protein sequence ID" value="PIC46962.1"/>
    <property type="molecule type" value="Genomic_DNA"/>
</dbReference>
<evidence type="ECO:0000256" key="2">
    <source>
        <dbReference type="ARBA" id="ARBA00018687"/>
    </source>
</evidence>
<name>A0A2G5V5E6_9PELO</name>
<dbReference type="GO" id="GO:0003697">
    <property type="term" value="F:single-stranded DNA binding"/>
    <property type="evidence" value="ECO:0007669"/>
    <property type="project" value="TreeGrafter"/>
</dbReference>
<feature type="coiled-coil region" evidence="4">
    <location>
        <begin position="364"/>
        <end position="405"/>
    </location>
</feature>
<dbReference type="OrthoDB" id="10254973at2759"/>
<feature type="coiled-coil region" evidence="4">
    <location>
        <begin position="617"/>
        <end position="700"/>
    </location>
</feature>
<dbReference type="InterPro" id="IPR003395">
    <property type="entry name" value="RecF/RecN/SMC_N"/>
</dbReference>
<comment type="similarity">
    <text evidence="1">Belongs to the SMC family. SMC5 subfamily.</text>
</comment>
<evidence type="ECO:0000259" key="5">
    <source>
        <dbReference type="Pfam" id="PF02463"/>
    </source>
</evidence>
<protein>
    <recommendedName>
        <fullName evidence="2">Structural maintenance of chromosomes protein 5</fullName>
    </recommendedName>
</protein>
<dbReference type="GO" id="GO:0000724">
    <property type="term" value="P:double-strand break repair via homologous recombination"/>
    <property type="evidence" value="ECO:0007669"/>
    <property type="project" value="TreeGrafter"/>
</dbReference>
<comment type="caution">
    <text evidence="6">The sequence shown here is derived from an EMBL/GenBank/DDBJ whole genome shotgun (WGS) entry which is preliminary data.</text>
</comment>
<dbReference type="PANTHER" id="PTHR45916:SF1">
    <property type="entry name" value="STRUCTURAL MAINTENANCE OF CHROMOSOMES PROTEIN 5"/>
    <property type="match status" value="1"/>
</dbReference>
<keyword evidence="7" id="KW-1185">Reference proteome</keyword>
<dbReference type="STRING" id="1611254.A0A2G5V5E6"/>
<feature type="coiled-coil region" evidence="4">
    <location>
        <begin position="224"/>
        <end position="339"/>
    </location>
</feature>
<evidence type="ECO:0000256" key="1">
    <source>
        <dbReference type="ARBA" id="ARBA00010171"/>
    </source>
</evidence>
<dbReference type="GO" id="GO:0030915">
    <property type="term" value="C:Smc5-Smc6 complex"/>
    <property type="evidence" value="ECO:0007669"/>
    <property type="project" value="TreeGrafter"/>
</dbReference>